<proteinExistence type="predicted"/>
<dbReference type="KEGG" id="scib:HUG20_14660"/>
<dbReference type="GO" id="GO:0004029">
    <property type="term" value="F:aldehyde dehydrogenase (NAD+) activity"/>
    <property type="evidence" value="ECO:0007669"/>
    <property type="project" value="TreeGrafter"/>
</dbReference>
<keyword evidence="3" id="KW-1185">Reference proteome</keyword>
<protein>
    <submittedName>
        <fullName evidence="2">NAD(P)H-binding protein</fullName>
    </submittedName>
</protein>
<organism evidence="2 3">
    <name type="scientific">Salicibibacter cibi</name>
    <dbReference type="NCBI Taxonomy" id="2743001"/>
    <lineage>
        <taxon>Bacteria</taxon>
        <taxon>Bacillati</taxon>
        <taxon>Bacillota</taxon>
        <taxon>Bacilli</taxon>
        <taxon>Bacillales</taxon>
        <taxon>Bacillaceae</taxon>
        <taxon>Salicibibacter</taxon>
    </lineage>
</organism>
<feature type="domain" description="NAD(P)-binding" evidence="1">
    <location>
        <begin position="28"/>
        <end position="177"/>
    </location>
</feature>
<dbReference type="Pfam" id="PF13460">
    <property type="entry name" value="NAD_binding_10"/>
    <property type="match status" value="1"/>
</dbReference>
<dbReference type="PANTHER" id="PTHR48079:SF6">
    <property type="entry name" value="NAD(P)-BINDING DOMAIN-CONTAINING PROTEIN-RELATED"/>
    <property type="match status" value="1"/>
</dbReference>
<evidence type="ECO:0000259" key="1">
    <source>
        <dbReference type="Pfam" id="PF13460"/>
    </source>
</evidence>
<dbReference type="InterPro" id="IPR016040">
    <property type="entry name" value="NAD(P)-bd_dom"/>
</dbReference>
<name>A0A7T7CGH1_9BACI</name>
<dbReference type="PANTHER" id="PTHR48079">
    <property type="entry name" value="PROTEIN YEEZ"/>
    <property type="match status" value="1"/>
</dbReference>
<dbReference type="Proteomes" id="UP000595349">
    <property type="component" value="Chromosome"/>
</dbReference>
<evidence type="ECO:0000313" key="3">
    <source>
        <dbReference type="Proteomes" id="UP000595349"/>
    </source>
</evidence>
<reference evidence="2 3" key="1">
    <citation type="submission" date="2020-06" db="EMBL/GenBank/DDBJ databases">
        <title>Genomic analysis of Salicibibacter sp. NKC21-4.</title>
        <authorList>
            <person name="Oh Y.J."/>
        </authorList>
    </citation>
    <scope>NUCLEOTIDE SEQUENCE [LARGE SCALE GENOMIC DNA]</scope>
    <source>
        <strain evidence="2 3">NKC21-4</strain>
    </source>
</reference>
<dbReference type="EMBL" id="CP054706">
    <property type="protein sequence ID" value="QQK81014.1"/>
    <property type="molecule type" value="Genomic_DNA"/>
</dbReference>
<dbReference type="GO" id="GO:0005737">
    <property type="term" value="C:cytoplasm"/>
    <property type="evidence" value="ECO:0007669"/>
    <property type="project" value="TreeGrafter"/>
</dbReference>
<dbReference type="InterPro" id="IPR051783">
    <property type="entry name" value="NAD(P)-dependent_oxidoreduct"/>
</dbReference>
<dbReference type="SUPFAM" id="SSF51735">
    <property type="entry name" value="NAD(P)-binding Rossmann-fold domains"/>
    <property type="match status" value="1"/>
</dbReference>
<dbReference type="Gene3D" id="3.40.50.720">
    <property type="entry name" value="NAD(P)-binding Rossmann-like Domain"/>
    <property type="match status" value="1"/>
</dbReference>
<dbReference type="AlphaFoldDB" id="A0A7T7CGH1"/>
<sequence>MPYFLYLFEQWSINCKGVTIRMKALVLGATGGMGHAIIKELTERNIEATAFARSHAKLEKMFSRHSTVTIHPGDIFTSNDIHAAADGVDLIFHAINIPYADWEYRLPTMNQNIIAAAKNHSAKLAVADNIYAYGRGDSDKTKETTPKHPHTKKGKIRLQMERLFKESEVPYLIAHFPDYYGPHAENAPLNYTLKSVAANKRTSFVGNPSIAREHIYTPDGAKAIIELALRDDVYNQNWNIPAYDTITGVEIIEIVRSMADYKKRVSTITKSMIRFLGFFNKQMREFTEMQYLNEDPVILSGKKYEKLIGPVPKTPYSQGIRETMAAYEQ</sequence>
<evidence type="ECO:0000313" key="2">
    <source>
        <dbReference type="EMBL" id="QQK81014.1"/>
    </source>
</evidence>
<accession>A0A7T7CGH1</accession>
<dbReference type="InterPro" id="IPR036291">
    <property type="entry name" value="NAD(P)-bd_dom_sf"/>
</dbReference>
<gene>
    <name evidence="2" type="ORF">HUG20_14660</name>
</gene>